<keyword evidence="2" id="KW-1185">Reference proteome</keyword>
<dbReference type="AlphaFoldDB" id="A0A6J2JK76"/>
<dbReference type="RefSeq" id="XP_028029672.1">
    <property type="nucleotide sequence ID" value="XM_028173871.1"/>
</dbReference>
<accession>A0A6J2JK76</accession>
<dbReference type="OrthoDB" id="2311693at2759"/>
<dbReference type="InterPro" id="IPR000210">
    <property type="entry name" value="BTB/POZ_dom"/>
</dbReference>
<sequence>MALLFDDIDASHMLDDIEESIEEDFEAENKPENAYISTMFRCQSTEATHLCIMDADLKLSNENNYDIGGAYRKDKPEFWFYYTTTMCPKHVYLLNLFVCHRQSGTFALGVPNSSEMSHNKQSQYKETTLQNNMSWYYYKSTLKDEKFYIKTYAFTLQDLKNLRNSTLLIPLCIKIDQSIALNEQIERSIRFDFDIVTSISKQEKPDYVLISKSGKEYPVHKLILTAQSPVIGAKARDSKSNCINLDTDNEEIEILLEFIYTGTLKELKGFSMAELGQKLLEIYDKYQIKSLDTLIQLLLVRVIDVNNAVDMVKIAMNHNLMDLKQTVFKFIKNNPQVLKTKSWKELNNAEVVKALYQFSNT</sequence>
<dbReference type="RefSeq" id="XP_028029674.1">
    <property type="nucleotide sequence ID" value="XM_028173873.1"/>
</dbReference>
<dbReference type="KEGG" id="bman:114242629"/>
<evidence type="ECO:0000259" key="1">
    <source>
        <dbReference type="PROSITE" id="PS50097"/>
    </source>
</evidence>
<dbReference type="RefSeq" id="XP_028029673.1">
    <property type="nucleotide sequence ID" value="XM_028173872.1"/>
</dbReference>
<dbReference type="PROSITE" id="PS50097">
    <property type="entry name" value="BTB"/>
    <property type="match status" value="1"/>
</dbReference>
<feature type="domain" description="BTB" evidence="1">
    <location>
        <begin position="205"/>
        <end position="268"/>
    </location>
</feature>
<dbReference type="Pfam" id="PF00651">
    <property type="entry name" value="BTB"/>
    <property type="match status" value="1"/>
</dbReference>
<gene>
    <name evidence="3 4 5" type="primary">LOC114242629</name>
</gene>
<name>A0A6J2JK76_BOMMA</name>
<proteinExistence type="predicted"/>
<dbReference type="Proteomes" id="UP000504629">
    <property type="component" value="Unplaced"/>
</dbReference>
<evidence type="ECO:0000313" key="3">
    <source>
        <dbReference type="RefSeq" id="XP_028029672.1"/>
    </source>
</evidence>
<dbReference type="SUPFAM" id="SSF54695">
    <property type="entry name" value="POZ domain"/>
    <property type="match status" value="1"/>
</dbReference>
<dbReference type="InterPro" id="IPR011333">
    <property type="entry name" value="SKP1/BTB/POZ_sf"/>
</dbReference>
<protein>
    <submittedName>
        <fullName evidence="3 4">Uncharacterized protein LOC114242629</fullName>
    </submittedName>
</protein>
<evidence type="ECO:0000313" key="4">
    <source>
        <dbReference type="RefSeq" id="XP_028029673.1"/>
    </source>
</evidence>
<dbReference type="Gene3D" id="3.30.710.10">
    <property type="entry name" value="Potassium Channel Kv1.1, Chain A"/>
    <property type="match status" value="1"/>
</dbReference>
<dbReference type="GeneID" id="114242629"/>
<evidence type="ECO:0000313" key="5">
    <source>
        <dbReference type="RefSeq" id="XP_028029674.1"/>
    </source>
</evidence>
<dbReference type="PANTHER" id="PTHR24413">
    <property type="entry name" value="SPECKLE-TYPE POZ PROTEIN"/>
    <property type="match status" value="1"/>
</dbReference>
<dbReference type="SMART" id="SM00225">
    <property type="entry name" value="BTB"/>
    <property type="match status" value="1"/>
</dbReference>
<evidence type="ECO:0000313" key="2">
    <source>
        <dbReference type="Proteomes" id="UP000504629"/>
    </source>
</evidence>
<reference evidence="3 4" key="1">
    <citation type="submission" date="2025-04" db="UniProtKB">
        <authorList>
            <consortium name="RefSeq"/>
        </authorList>
    </citation>
    <scope>IDENTIFICATION</scope>
    <source>
        <tissue evidence="3 4">Silk gland</tissue>
    </source>
</reference>
<dbReference type="CDD" id="cd14733">
    <property type="entry name" value="BACK"/>
    <property type="match status" value="1"/>
</dbReference>
<organism evidence="2 4">
    <name type="scientific">Bombyx mandarina</name>
    <name type="common">Wild silk moth</name>
    <name type="synonym">Wild silkworm</name>
    <dbReference type="NCBI Taxonomy" id="7092"/>
    <lineage>
        <taxon>Eukaryota</taxon>
        <taxon>Metazoa</taxon>
        <taxon>Ecdysozoa</taxon>
        <taxon>Arthropoda</taxon>
        <taxon>Hexapoda</taxon>
        <taxon>Insecta</taxon>
        <taxon>Pterygota</taxon>
        <taxon>Neoptera</taxon>
        <taxon>Endopterygota</taxon>
        <taxon>Lepidoptera</taxon>
        <taxon>Glossata</taxon>
        <taxon>Ditrysia</taxon>
        <taxon>Bombycoidea</taxon>
        <taxon>Bombycidae</taxon>
        <taxon>Bombycinae</taxon>
        <taxon>Bombyx</taxon>
    </lineage>
</organism>
<dbReference type="Gene3D" id="1.25.40.420">
    <property type="match status" value="1"/>
</dbReference>